<feature type="region of interest" description="Disordered" evidence="1">
    <location>
        <begin position="62"/>
        <end position="96"/>
    </location>
</feature>
<reference evidence="2" key="1">
    <citation type="submission" date="2022-10" db="EMBL/GenBank/DDBJ databases">
        <title>Tapping the CABI collections for fungal endophytes: first genome assemblies for Collariella, Neodidymelliopsis, Ascochyta clinopodiicola, Didymella pomorum, Didymosphaeria variabile, Neocosmospora piperis and Neocucurbitaria cava.</title>
        <authorList>
            <person name="Hill R."/>
        </authorList>
    </citation>
    <scope>NUCLEOTIDE SEQUENCE</scope>
    <source>
        <strain evidence="2">IMI 360193</strain>
    </source>
</reference>
<dbReference type="OrthoDB" id="3789321at2759"/>
<comment type="caution">
    <text evidence="2">The sequence shown here is derived from an EMBL/GenBank/DDBJ whole genome shotgun (WGS) entry which is preliminary data.</text>
</comment>
<sequence>MRLRSKFAFTPDPPGRRVTQEEFLTMGHDPECWCDRHKKARQARDLADKASASGRALAFDSSEFSHQWGNPNAAEPQAAPTVPQPSHSPRPLGSGPTIEEFIASMRVKSGASSPYPEMSNLRALNVPAAADTTPGASPASSPIATPGGTYAPYTAPEVEDNTESAPSDEDVIMITPTSEGTDFWFQRLMTPSPDARFDFEGLEVIEGVPVDSDNDWPDDDWTSVSDRLYSQRPSSSQTHFVSDAYVQTSMPPMIVSLPPVTLLSPPQTPPTRVYQAHVSDVGSGSETD</sequence>
<feature type="compositionally biased region" description="Polar residues" evidence="1">
    <location>
        <begin position="134"/>
        <end position="143"/>
    </location>
</feature>
<name>A0A9W8X7K1_9PLEO</name>
<evidence type="ECO:0000313" key="3">
    <source>
        <dbReference type="Proteomes" id="UP001140562"/>
    </source>
</evidence>
<feature type="region of interest" description="Disordered" evidence="1">
    <location>
        <begin position="129"/>
        <end position="166"/>
    </location>
</feature>
<dbReference type="EMBL" id="JAPEUV010000007">
    <property type="protein sequence ID" value="KAJ4342269.1"/>
    <property type="molecule type" value="Genomic_DNA"/>
</dbReference>
<dbReference type="Proteomes" id="UP001140562">
    <property type="component" value="Unassembled WGS sequence"/>
</dbReference>
<gene>
    <name evidence="2" type="ORF">N0V87_001255</name>
</gene>
<protein>
    <submittedName>
        <fullName evidence="2">Uncharacterized protein</fullName>
    </submittedName>
</protein>
<accession>A0A9W8X7K1</accession>
<evidence type="ECO:0000313" key="2">
    <source>
        <dbReference type="EMBL" id="KAJ4342269.1"/>
    </source>
</evidence>
<evidence type="ECO:0000256" key="1">
    <source>
        <dbReference type="SAM" id="MobiDB-lite"/>
    </source>
</evidence>
<organism evidence="2 3">
    <name type="scientific">Didymella glomerata</name>
    <dbReference type="NCBI Taxonomy" id="749621"/>
    <lineage>
        <taxon>Eukaryota</taxon>
        <taxon>Fungi</taxon>
        <taxon>Dikarya</taxon>
        <taxon>Ascomycota</taxon>
        <taxon>Pezizomycotina</taxon>
        <taxon>Dothideomycetes</taxon>
        <taxon>Pleosporomycetidae</taxon>
        <taxon>Pleosporales</taxon>
        <taxon>Pleosporineae</taxon>
        <taxon>Didymellaceae</taxon>
        <taxon>Didymella</taxon>
    </lineage>
</organism>
<proteinExistence type="predicted"/>
<keyword evidence="3" id="KW-1185">Reference proteome</keyword>
<feature type="region of interest" description="Disordered" evidence="1">
    <location>
        <begin position="265"/>
        <end position="288"/>
    </location>
</feature>
<dbReference type="AlphaFoldDB" id="A0A9W8X7K1"/>
<feature type="compositionally biased region" description="Acidic residues" evidence="1">
    <location>
        <begin position="157"/>
        <end position="166"/>
    </location>
</feature>